<dbReference type="RefSeq" id="WP_041844937.1">
    <property type="nucleotide sequence ID" value="NZ_JAMATD010000047.1"/>
</dbReference>
<feature type="transmembrane region" description="Helical" evidence="1">
    <location>
        <begin position="7"/>
        <end position="31"/>
    </location>
</feature>
<evidence type="ECO:0000313" key="3">
    <source>
        <dbReference type="EMBL" id="KIO70947.1"/>
    </source>
</evidence>
<feature type="domain" description="Sporulation stage II protein D amidase enhancer LytB N-terminal" evidence="2">
    <location>
        <begin position="63"/>
        <end position="168"/>
    </location>
</feature>
<dbReference type="InterPro" id="IPR051922">
    <property type="entry name" value="Bact_Sporulation_Assoc"/>
</dbReference>
<dbReference type="AlphaFoldDB" id="A0A0D0FQU4"/>
<dbReference type="Pfam" id="PF08486">
    <property type="entry name" value="SpoIID"/>
    <property type="match status" value="1"/>
</dbReference>
<reference evidence="3 4" key="1">
    <citation type="submission" date="2015-01" db="EMBL/GenBank/DDBJ databases">
        <title>Draft Genome Sequences of Four Bacillus thermoamylovorans Strains, Isolated From Food Products.</title>
        <authorList>
            <person name="Krawcyk A.O."/>
            <person name="Berendsen E.M."/>
            <person name="Eijlander R.T."/>
            <person name="de Jong A."/>
            <person name="Wells-Bennik M."/>
            <person name="Kuipers O.P."/>
        </authorList>
    </citation>
    <scope>NUCLEOTIDE SEQUENCE [LARGE SCALE GENOMIC DNA]</scope>
    <source>
        <strain evidence="3 4">B4167</strain>
    </source>
</reference>
<keyword evidence="1" id="KW-0472">Membrane</keyword>
<keyword evidence="1" id="KW-1133">Transmembrane helix</keyword>
<dbReference type="GO" id="GO:0030435">
    <property type="term" value="P:sporulation resulting in formation of a cellular spore"/>
    <property type="evidence" value="ECO:0007669"/>
    <property type="project" value="InterPro"/>
</dbReference>
<evidence type="ECO:0000313" key="4">
    <source>
        <dbReference type="Proteomes" id="UP000032076"/>
    </source>
</evidence>
<sequence length="339" mass="38196">MKKVKPIIIFSLFVTVVILIIPTILVLPFSADTTEKTVAKQQSEPNWEKLLEEASAINVAVYRTKKDEVETVPLEKYIVGVVGAEMPAEFEEEALKAQSLTARTYIVKQLMTDKQVGILKGGDVSDTTTHQVYKNEDELKEIWGVDYSKNINKIRKAVYETRGQILVYDNTPITASYFSTSNGYTENAEDYWTNPIPYLISVESPWDVESPKFTDQVKMPISEFESKLGVKVSSSNIGEIVSRTTSHRVEKVKIGDKEFTGRDIREKLGLRSTDFSWKLEDDQVVITTKGFGHGIGMSQYGANGMAKEGKTFEEIVKYYYKGVSISEANAFLEQYVAKK</sequence>
<dbReference type="GeneID" id="92962695"/>
<organism evidence="3 4">
    <name type="scientific">Caldibacillus thermoamylovorans</name>
    <dbReference type="NCBI Taxonomy" id="35841"/>
    <lineage>
        <taxon>Bacteria</taxon>
        <taxon>Bacillati</taxon>
        <taxon>Bacillota</taxon>
        <taxon>Bacilli</taxon>
        <taxon>Bacillales</taxon>
        <taxon>Bacillaceae</taxon>
        <taxon>Caldibacillus</taxon>
    </lineage>
</organism>
<keyword evidence="1" id="KW-0812">Transmembrane</keyword>
<dbReference type="NCBIfam" id="TIGR02870">
    <property type="entry name" value="spore_II_D"/>
    <property type="match status" value="1"/>
</dbReference>
<name>A0A0D0FQU4_9BACI</name>
<dbReference type="GO" id="GO:0030288">
    <property type="term" value="C:outer membrane-bounded periplasmic space"/>
    <property type="evidence" value="ECO:0007669"/>
    <property type="project" value="TreeGrafter"/>
</dbReference>
<gene>
    <name evidence="3" type="ORF">B4167_1354</name>
</gene>
<proteinExistence type="predicted"/>
<dbReference type="InterPro" id="IPR013693">
    <property type="entry name" value="SpoIID/LytB_N"/>
</dbReference>
<dbReference type="PANTHER" id="PTHR30032:SF4">
    <property type="entry name" value="AMIDASE ENHANCER"/>
    <property type="match status" value="1"/>
</dbReference>
<protein>
    <recommendedName>
        <fullName evidence="2">Sporulation stage II protein D amidase enhancer LytB N-terminal domain-containing protein</fullName>
    </recommendedName>
</protein>
<dbReference type="EMBL" id="JXLU01000136">
    <property type="protein sequence ID" value="KIO70947.1"/>
    <property type="molecule type" value="Genomic_DNA"/>
</dbReference>
<dbReference type="Proteomes" id="UP000032076">
    <property type="component" value="Unassembled WGS sequence"/>
</dbReference>
<dbReference type="PANTHER" id="PTHR30032">
    <property type="entry name" value="N-ACETYLMURAMOYL-L-ALANINE AMIDASE-RELATED"/>
    <property type="match status" value="1"/>
</dbReference>
<evidence type="ECO:0000259" key="2">
    <source>
        <dbReference type="Pfam" id="PF08486"/>
    </source>
</evidence>
<evidence type="ECO:0000256" key="1">
    <source>
        <dbReference type="SAM" id="Phobius"/>
    </source>
</evidence>
<dbReference type="OrthoDB" id="9794671at2"/>
<comment type="caution">
    <text evidence="3">The sequence shown here is derived from an EMBL/GenBank/DDBJ whole genome shotgun (WGS) entry which is preliminary data.</text>
</comment>
<accession>A0A0D0FQU4</accession>
<dbReference type="NCBIfam" id="TIGR02669">
    <property type="entry name" value="SpoIID_LytB"/>
    <property type="match status" value="1"/>
</dbReference>
<dbReference type="InterPro" id="IPR013486">
    <property type="entry name" value="SpoIID/LytB"/>
</dbReference>
<dbReference type="InterPro" id="IPR014225">
    <property type="entry name" value="Spore_II_D_firmicutes"/>
</dbReference>